<feature type="domain" description="LysM" evidence="2">
    <location>
        <begin position="206"/>
        <end position="249"/>
    </location>
</feature>
<organism evidence="3 4">
    <name type="scientific">Flavobacterium calami</name>
    <dbReference type="NCBI Taxonomy" id="3139144"/>
    <lineage>
        <taxon>Bacteria</taxon>
        <taxon>Pseudomonadati</taxon>
        <taxon>Bacteroidota</taxon>
        <taxon>Flavobacteriia</taxon>
        <taxon>Flavobacteriales</taxon>
        <taxon>Flavobacteriaceae</taxon>
        <taxon>Flavobacterium</taxon>
    </lineage>
</organism>
<protein>
    <submittedName>
        <fullName evidence="3">LysM peptidoglycan-binding domain-containing protein</fullName>
    </submittedName>
</protein>
<dbReference type="RefSeq" id="WP_341693484.1">
    <property type="nucleotide sequence ID" value="NZ_JBBYHS010000013.1"/>
</dbReference>
<name>A0ABU9IQS9_9FLAO</name>
<keyword evidence="1" id="KW-0175">Coiled coil</keyword>
<accession>A0ABU9IQS9</accession>
<dbReference type="CDD" id="cd00118">
    <property type="entry name" value="LysM"/>
    <property type="match status" value="4"/>
</dbReference>
<dbReference type="EMBL" id="JBBYHS010000013">
    <property type="protein sequence ID" value="MEL1254808.1"/>
    <property type="molecule type" value="Genomic_DNA"/>
</dbReference>
<dbReference type="SUPFAM" id="SSF54106">
    <property type="entry name" value="LysM domain"/>
    <property type="match status" value="4"/>
</dbReference>
<feature type="domain" description="LysM" evidence="2">
    <location>
        <begin position="82"/>
        <end position="126"/>
    </location>
</feature>
<dbReference type="PROSITE" id="PS51782">
    <property type="entry name" value="LYSM"/>
    <property type="match status" value="4"/>
</dbReference>
<evidence type="ECO:0000313" key="4">
    <source>
        <dbReference type="Proteomes" id="UP001485226"/>
    </source>
</evidence>
<proteinExistence type="predicted"/>
<dbReference type="InterPro" id="IPR036779">
    <property type="entry name" value="LysM_dom_sf"/>
</dbReference>
<comment type="caution">
    <text evidence="3">The sequence shown here is derived from an EMBL/GenBank/DDBJ whole genome shotgun (WGS) entry which is preliminary data.</text>
</comment>
<dbReference type="Pfam" id="PF01476">
    <property type="entry name" value="LysM"/>
    <property type="match status" value="4"/>
</dbReference>
<dbReference type="PANTHER" id="PTHR33734:SF22">
    <property type="entry name" value="MEMBRANE-BOUND LYTIC MUREIN TRANSGLYCOSYLASE D"/>
    <property type="match status" value="1"/>
</dbReference>
<sequence>MRELLTISLVFVLSFNRITAQDSIIEHKIQKGETAYFIVQKYKVSVDEIYKLNPESQNGIKDNQIIKIPVHSSEKAKSDQQRTHIVGEKETIYGLSKKYKVSQEAILEANKEILASGLQVGQELIIPQNSNLSKTENTAVSKTTHLVVAKESLFSIARQYNVSVQDLENTNKDILFNGLQIGQNIIIPNKRKTLDGRVRVINKETVFHVVEPKETKFSISKKYGISIDQLESQNPEIVNGLIVGNKLAINTKGVKPANETEELMLALAEKQVVVEKTKAKTVEIEDLKDRLVVQKEMNQKIIKINDLKVNLNDMNGSKENSVEKLRLVLEANKNVQDVLMAKLDSLVNTMNNDLVELKRMDVLNVDESKRLEKQSYESIGKTSELSSQLKKELAENRKAYAGLMNKVEKIAVEENQEYKKKIRESEKKNNVTSIQQRLSLEEIKRYKIEQELGDAKNQQLISKIDSLDTQKQIEVKRHISKASYYSMEARKFDDKLALVKLKKYQDEAIKKSGSAETSKAVSVEEMKRELKENPFKNEKNIKIEVFDNLKEVPNGYYLVLGIFTDAVPRDQLIMKLIDSGDFNASFFFNINSLSYYVYSDKYNNMEEVLYQCKKKEENELYKNVIIAKAEIDLR</sequence>
<dbReference type="SMART" id="SM00257">
    <property type="entry name" value="LysM"/>
    <property type="match status" value="4"/>
</dbReference>
<dbReference type="PANTHER" id="PTHR33734">
    <property type="entry name" value="LYSM DOMAIN-CONTAINING GPI-ANCHORED PROTEIN 2"/>
    <property type="match status" value="1"/>
</dbReference>
<reference evidence="3 4" key="1">
    <citation type="submission" date="2024-04" db="EMBL/GenBank/DDBJ databases">
        <title>Flavobacterium sp. DGU38 16S ribosomal RNA gene Genome sequencing and assembly.</title>
        <authorList>
            <person name="Park S."/>
        </authorList>
    </citation>
    <scope>NUCLEOTIDE SEQUENCE [LARGE SCALE GENOMIC DNA]</scope>
    <source>
        <strain evidence="3 4">DGU38</strain>
    </source>
</reference>
<dbReference type="InterPro" id="IPR018392">
    <property type="entry name" value="LysM"/>
</dbReference>
<evidence type="ECO:0000259" key="2">
    <source>
        <dbReference type="PROSITE" id="PS51782"/>
    </source>
</evidence>
<dbReference type="Gene3D" id="3.10.350.10">
    <property type="entry name" value="LysM domain"/>
    <property type="match status" value="4"/>
</dbReference>
<feature type="coiled-coil region" evidence="1">
    <location>
        <begin position="408"/>
        <end position="435"/>
    </location>
</feature>
<dbReference type="Proteomes" id="UP001485226">
    <property type="component" value="Unassembled WGS sequence"/>
</dbReference>
<gene>
    <name evidence="3" type="ORF">AAEO57_13540</name>
</gene>
<evidence type="ECO:0000256" key="1">
    <source>
        <dbReference type="SAM" id="Coils"/>
    </source>
</evidence>
<keyword evidence="4" id="KW-1185">Reference proteome</keyword>
<feature type="domain" description="LysM" evidence="2">
    <location>
        <begin position="143"/>
        <end position="187"/>
    </location>
</feature>
<feature type="domain" description="LysM" evidence="2">
    <location>
        <begin position="25"/>
        <end position="68"/>
    </location>
</feature>
<evidence type="ECO:0000313" key="3">
    <source>
        <dbReference type="EMBL" id="MEL1254808.1"/>
    </source>
</evidence>